<keyword evidence="10" id="KW-1185">Reference proteome</keyword>
<dbReference type="InterPro" id="IPR045864">
    <property type="entry name" value="aa-tRNA-synth_II/BPL/LPL"/>
</dbReference>
<keyword evidence="5" id="KW-0067">ATP-binding</keyword>
<dbReference type="PANTHER" id="PTHR11778">
    <property type="entry name" value="SERYL-TRNA SYNTHETASE"/>
    <property type="match status" value="1"/>
</dbReference>
<dbReference type="PROSITE" id="PS50862">
    <property type="entry name" value="AA_TRNA_LIGASE_II"/>
    <property type="match status" value="1"/>
</dbReference>
<evidence type="ECO:0000256" key="7">
    <source>
        <dbReference type="ARBA" id="ARBA00031113"/>
    </source>
</evidence>
<sequence>MLRVIAGGPGMTWCRARETRNILRQICTTYCTKARARDFNMWKQQFELREPEFNLEYLLDEKNRDVIRKNVANRKGVGDIDRVVELWKRLNEEPKPDIQEKLKIAFLTAASEIPNTSHPESPVGDEDESRQVELIGAPRGPSTYYFTDQLAQLEQALVTFTIKFLLNKEGCGFKTSGDVAQVYHLDPSRHERLCLAGTAEMALAETSDADSALGIYRVHQFTKVEMFCVTASDVTESSDMLQELLDIEKTLFSQLQLHFRVLDMSTAELGAPAHRKYDIEAWMPASQLWGEISSTSNCTDFQSRRLHVKYRTRDGELRHCHTVNGTACAVPRTIIALCETHQTKSPAEGRGRLWVAGIEEYWL</sequence>
<evidence type="ECO:0000259" key="8">
    <source>
        <dbReference type="PROSITE" id="PS50862"/>
    </source>
</evidence>
<comment type="similarity">
    <text evidence="1">Belongs to the class-II aminoacyl-tRNA synthetase family. Type-1 seryl-tRNA synthetase subfamily.</text>
</comment>
<keyword evidence="4" id="KW-0547">Nucleotide-binding</keyword>
<name>A0ABY7F9N8_MYAAR</name>
<accession>A0ABY7F9N8</accession>
<dbReference type="Proteomes" id="UP001164746">
    <property type="component" value="Chromosome 11"/>
</dbReference>
<dbReference type="EC" id="6.1.1.11" evidence="2"/>
<reference evidence="9" key="1">
    <citation type="submission" date="2022-11" db="EMBL/GenBank/DDBJ databases">
        <title>Centuries of genome instability and evolution in soft-shell clam transmissible cancer (bioRxiv).</title>
        <authorList>
            <person name="Hart S.F.M."/>
            <person name="Yonemitsu M.A."/>
            <person name="Giersch R.M."/>
            <person name="Beal B.F."/>
            <person name="Arriagada G."/>
            <person name="Davis B.W."/>
            <person name="Ostrander E.A."/>
            <person name="Goff S.P."/>
            <person name="Metzger M.J."/>
        </authorList>
    </citation>
    <scope>NUCLEOTIDE SEQUENCE</scope>
    <source>
        <strain evidence="9">MELC-2E11</strain>
        <tissue evidence="9">Siphon/mantle</tissue>
    </source>
</reference>
<keyword evidence="3" id="KW-0436">Ligase</keyword>
<dbReference type="InterPro" id="IPR006195">
    <property type="entry name" value="aa-tRNA-synth_II"/>
</dbReference>
<organism evidence="9 10">
    <name type="scientific">Mya arenaria</name>
    <name type="common">Soft-shell clam</name>
    <dbReference type="NCBI Taxonomy" id="6604"/>
    <lineage>
        <taxon>Eukaryota</taxon>
        <taxon>Metazoa</taxon>
        <taxon>Spiralia</taxon>
        <taxon>Lophotrochozoa</taxon>
        <taxon>Mollusca</taxon>
        <taxon>Bivalvia</taxon>
        <taxon>Autobranchia</taxon>
        <taxon>Heteroconchia</taxon>
        <taxon>Euheterodonta</taxon>
        <taxon>Imparidentia</taxon>
        <taxon>Neoheterodontei</taxon>
        <taxon>Myida</taxon>
        <taxon>Myoidea</taxon>
        <taxon>Myidae</taxon>
        <taxon>Mya</taxon>
    </lineage>
</organism>
<gene>
    <name evidence="9" type="ORF">MAR_000730</name>
</gene>
<dbReference type="SUPFAM" id="SSF55681">
    <property type="entry name" value="Class II aaRS and biotin synthetases"/>
    <property type="match status" value="1"/>
</dbReference>
<evidence type="ECO:0000256" key="5">
    <source>
        <dbReference type="ARBA" id="ARBA00022840"/>
    </source>
</evidence>
<evidence type="ECO:0000256" key="4">
    <source>
        <dbReference type="ARBA" id="ARBA00022741"/>
    </source>
</evidence>
<evidence type="ECO:0000313" key="10">
    <source>
        <dbReference type="Proteomes" id="UP001164746"/>
    </source>
</evidence>
<dbReference type="InterPro" id="IPR002314">
    <property type="entry name" value="aa-tRNA-synt_IIb"/>
</dbReference>
<evidence type="ECO:0000256" key="3">
    <source>
        <dbReference type="ARBA" id="ARBA00022598"/>
    </source>
</evidence>
<dbReference type="Gene3D" id="3.30.930.10">
    <property type="entry name" value="Bira Bifunctional Protein, Domain 2"/>
    <property type="match status" value="2"/>
</dbReference>
<evidence type="ECO:0000256" key="6">
    <source>
        <dbReference type="ARBA" id="ARBA00023146"/>
    </source>
</evidence>
<feature type="non-terminal residue" evidence="9">
    <location>
        <position position="363"/>
    </location>
</feature>
<keyword evidence="6" id="KW-0030">Aminoacyl-tRNA synthetase</keyword>
<evidence type="ECO:0000313" key="9">
    <source>
        <dbReference type="EMBL" id="WAR18892.1"/>
    </source>
</evidence>
<dbReference type="InterPro" id="IPR002317">
    <property type="entry name" value="Ser-tRNA-ligase_type_1"/>
</dbReference>
<protein>
    <recommendedName>
        <fullName evidence="2">serine--tRNA ligase</fullName>
        <ecNumber evidence="2">6.1.1.11</ecNumber>
    </recommendedName>
    <alternativeName>
        <fullName evidence="7">Seryl-tRNA synthetase</fullName>
    </alternativeName>
</protein>
<feature type="domain" description="Aminoacyl-transfer RNA synthetases class-II family profile" evidence="8">
    <location>
        <begin position="189"/>
        <end position="346"/>
    </location>
</feature>
<dbReference type="PRINTS" id="PR00981">
    <property type="entry name" value="TRNASYNTHSER"/>
</dbReference>
<dbReference type="Pfam" id="PF00587">
    <property type="entry name" value="tRNA-synt_2b"/>
    <property type="match status" value="1"/>
</dbReference>
<evidence type="ECO:0000256" key="1">
    <source>
        <dbReference type="ARBA" id="ARBA00010728"/>
    </source>
</evidence>
<proteinExistence type="inferred from homology"/>
<dbReference type="EMBL" id="CP111022">
    <property type="protein sequence ID" value="WAR18892.1"/>
    <property type="molecule type" value="Genomic_DNA"/>
</dbReference>
<evidence type="ECO:0000256" key="2">
    <source>
        <dbReference type="ARBA" id="ARBA00012840"/>
    </source>
</evidence>